<dbReference type="InterPro" id="IPR027417">
    <property type="entry name" value="P-loop_NTPase"/>
</dbReference>
<dbReference type="RefSeq" id="WP_137304277.1">
    <property type="nucleotide sequence ID" value="NZ_BMVD01000017.1"/>
</dbReference>
<dbReference type="PANTHER" id="PTHR47691:SF3">
    <property type="entry name" value="HTH-TYPE TRANSCRIPTIONAL REGULATOR RV0890C-RELATED"/>
    <property type="match status" value="1"/>
</dbReference>
<dbReference type="EMBL" id="SZPR01000037">
    <property type="protein sequence ID" value="TKS96993.1"/>
    <property type="molecule type" value="Genomic_DNA"/>
</dbReference>
<dbReference type="CDD" id="cd00093">
    <property type="entry name" value="HTH_XRE"/>
    <property type="match status" value="1"/>
</dbReference>
<dbReference type="Proteomes" id="UP000308632">
    <property type="component" value="Unassembled WGS sequence"/>
</dbReference>
<name>A0A4U5W655_STRGB</name>
<reference evidence="2 3" key="1">
    <citation type="submission" date="2019-04" db="EMBL/GenBank/DDBJ databases">
        <title>Streptomyces lasaliensis sp.nov., an Actinomycete isolated from soil which produces the polyether antibiotic lasalocid.</title>
        <authorList>
            <person name="Erwin G."/>
            <person name="Haber C."/>
        </authorList>
    </citation>
    <scope>NUCLEOTIDE SEQUENCE [LARGE SCALE GENOMIC DNA]</scope>
    <source>
        <strain evidence="2 3">DSM 40089</strain>
    </source>
</reference>
<evidence type="ECO:0000259" key="1">
    <source>
        <dbReference type="PROSITE" id="PS50943"/>
    </source>
</evidence>
<dbReference type="Gene3D" id="3.40.50.300">
    <property type="entry name" value="P-loop containing nucleotide triphosphate hydrolases"/>
    <property type="match status" value="1"/>
</dbReference>
<gene>
    <name evidence="2" type="ORF">E4U92_33835</name>
</gene>
<dbReference type="InterPro" id="IPR041664">
    <property type="entry name" value="AAA_16"/>
</dbReference>
<proteinExistence type="predicted"/>
<dbReference type="SMART" id="SM00530">
    <property type="entry name" value="HTH_XRE"/>
    <property type="match status" value="1"/>
</dbReference>
<accession>A0A4U5W655</accession>
<dbReference type="Gene3D" id="1.10.260.40">
    <property type="entry name" value="lambda repressor-like DNA-binding domains"/>
    <property type="match status" value="1"/>
</dbReference>
<evidence type="ECO:0000313" key="3">
    <source>
        <dbReference type="Proteomes" id="UP000308632"/>
    </source>
</evidence>
<dbReference type="PROSITE" id="PS50943">
    <property type="entry name" value="HTH_CROC1"/>
    <property type="match status" value="1"/>
</dbReference>
<dbReference type="AlphaFoldDB" id="A0A4U5W655"/>
<dbReference type="PANTHER" id="PTHR47691">
    <property type="entry name" value="REGULATOR-RELATED"/>
    <property type="match status" value="1"/>
</dbReference>
<organism evidence="2 3">
    <name type="scientific">Streptomyces galbus</name>
    <dbReference type="NCBI Taxonomy" id="33898"/>
    <lineage>
        <taxon>Bacteria</taxon>
        <taxon>Bacillati</taxon>
        <taxon>Actinomycetota</taxon>
        <taxon>Actinomycetes</taxon>
        <taxon>Kitasatosporales</taxon>
        <taxon>Streptomycetaceae</taxon>
        <taxon>Streptomyces</taxon>
    </lineage>
</organism>
<sequence length="477" mass="51061">MTTSAAPGTADVPPQFGSLMRRHRLRIGLTQRELADLSTISVRAIRDLEQGRATRPRTDTVRLIADGLRLGPKARADLESAAHQGRRSAALHERFVTAPPVPPQATHPLFGRDAEARVLTDELVSGAERLVTVVGLSGVGKTRLALEVAARLHGEAELPVLWHAVPGTAGEYRSDPDGEEYAGPVRALVEHLLATADADPAPFLELVGDHPTVLVVDGAPDRPHSDRLTRLLRQCPHLRVLITSDRPSEAPGERVFLLAPLTTPDDAADSAAADAEELAGMPAVQLFVAQARRVQPDFVLDAGTAGAVADICRHLDGLPLALRAAADWLVVYDVETLRECLASDPGALLDHLTDAREGARLRACLERGLRDLDPGRRDLLDAVCAGDGEFGLEDVMALTGRTLPECGRLVRDLLLRGVVRPGHRPGRSRFQVLQLVRAVWRDGVERPAATAAPGVPEELPLGAAAPVFDGLPRSSAH</sequence>
<dbReference type="Pfam" id="PF13191">
    <property type="entry name" value="AAA_16"/>
    <property type="match status" value="1"/>
</dbReference>
<protein>
    <submittedName>
        <fullName evidence="2">XRE family transcriptional regulator</fullName>
    </submittedName>
</protein>
<dbReference type="GO" id="GO:0003677">
    <property type="term" value="F:DNA binding"/>
    <property type="evidence" value="ECO:0007669"/>
    <property type="project" value="InterPro"/>
</dbReference>
<dbReference type="SUPFAM" id="SSF52540">
    <property type="entry name" value="P-loop containing nucleoside triphosphate hydrolases"/>
    <property type="match status" value="1"/>
</dbReference>
<evidence type="ECO:0000313" key="2">
    <source>
        <dbReference type="EMBL" id="TKS96993.1"/>
    </source>
</evidence>
<dbReference type="InterPro" id="IPR001387">
    <property type="entry name" value="Cro/C1-type_HTH"/>
</dbReference>
<feature type="domain" description="HTH cro/C1-type" evidence="1">
    <location>
        <begin position="20"/>
        <end position="78"/>
    </location>
</feature>
<comment type="caution">
    <text evidence="2">The sequence shown here is derived from an EMBL/GenBank/DDBJ whole genome shotgun (WGS) entry which is preliminary data.</text>
</comment>
<dbReference type="SUPFAM" id="SSF47413">
    <property type="entry name" value="lambda repressor-like DNA-binding domains"/>
    <property type="match status" value="1"/>
</dbReference>
<dbReference type="Pfam" id="PF13560">
    <property type="entry name" value="HTH_31"/>
    <property type="match status" value="1"/>
</dbReference>
<dbReference type="InterPro" id="IPR010982">
    <property type="entry name" value="Lambda_DNA-bd_dom_sf"/>
</dbReference>